<gene>
    <name evidence="2" type="ORF">C1H46_043835</name>
</gene>
<feature type="transmembrane region" description="Helical" evidence="1">
    <location>
        <begin position="7"/>
        <end position="28"/>
    </location>
</feature>
<keyword evidence="3" id="KW-1185">Reference proteome</keyword>
<dbReference type="AlphaFoldDB" id="A0A540K8T8"/>
<keyword evidence="1" id="KW-0472">Membrane</keyword>
<evidence type="ECO:0000313" key="2">
    <source>
        <dbReference type="EMBL" id="TQD70634.1"/>
    </source>
</evidence>
<evidence type="ECO:0000313" key="3">
    <source>
        <dbReference type="Proteomes" id="UP000315295"/>
    </source>
</evidence>
<dbReference type="EMBL" id="VIEB01001722">
    <property type="protein sequence ID" value="TQD70634.1"/>
    <property type="molecule type" value="Genomic_DNA"/>
</dbReference>
<proteinExistence type="predicted"/>
<dbReference type="Proteomes" id="UP000315295">
    <property type="component" value="Unassembled WGS sequence"/>
</dbReference>
<keyword evidence="1" id="KW-1133">Transmembrane helix</keyword>
<accession>A0A540K8T8</accession>
<evidence type="ECO:0000256" key="1">
    <source>
        <dbReference type="SAM" id="Phobius"/>
    </source>
</evidence>
<comment type="caution">
    <text evidence="2">The sequence shown here is derived from an EMBL/GenBank/DDBJ whole genome shotgun (WGS) entry which is preliminary data.</text>
</comment>
<protein>
    <submittedName>
        <fullName evidence="2">Uncharacterized protein</fullName>
    </submittedName>
</protein>
<name>A0A540K8T8_MALBA</name>
<reference evidence="2 3" key="1">
    <citation type="journal article" date="2019" name="G3 (Bethesda)">
        <title>Sequencing of a Wild Apple (Malus baccata) Genome Unravels the Differences Between Cultivated and Wild Apple Species Regarding Disease Resistance and Cold Tolerance.</title>
        <authorList>
            <person name="Chen X."/>
        </authorList>
    </citation>
    <scope>NUCLEOTIDE SEQUENCE [LARGE SCALE GENOMIC DNA]</scope>
    <source>
        <strain evidence="3">cv. Shandingzi</strain>
        <tissue evidence="2">Leaves</tissue>
    </source>
</reference>
<keyword evidence="1" id="KW-0812">Transmembrane</keyword>
<sequence>MVQVPDVVGDLSLGFLSLPANAIAPILFVDRWSNQPSRGGMDGTLFPGFVPMFQAWFWVFVCACVRLRTEGVAFRMVWGLPDLQVFRSPVVSIFSAAVVAAGVFRLRVTVFCIGVTFGPLRVDSGFWPEPHFMYFFFVFAFKYN</sequence>
<organism evidence="2 3">
    <name type="scientific">Malus baccata</name>
    <name type="common">Siberian crab apple</name>
    <name type="synonym">Pyrus baccata</name>
    <dbReference type="NCBI Taxonomy" id="106549"/>
    <lineage>
        <taxon>Eukaryota</taxon>
        <taxon>Viridiplantae</taxon>
        <taxon>Streptophyta</taxon>
        <taxon>Embryophyta</taxon>
        <taxon>Tracheophyta</taxon>
        <taxon>Spermatophyta</taxon>
        <taxon>Magnoliopsida</taxon>
        <taxon>eudicotyledons</taxon>
        <taxon>Gunneridae</taxon>
        <taxon>Pentapetalae</taxon>
        <taxon>rosids</taxon>
        <taxon>fabids</taxon>
        <taxon>Rosales</taxon>
        <taxon>Rosaceae</taxon>
        <taxon>Amygdaloideae</taxon>
        <taxon>Maleae</taxon>
        <taxon>Malus</taxon>
    </lineage>
</organism>
<feature type="transmembrane region" description="Helical" evidence="1">
    <location>
        <begin position="48"/>
        <end position="67"/>
    </location>
</feature>